<accession>A0AAE0ZJM0</accession>
<evidence type="ECO:0000313" key="2">
    <source>
        <dbReference type="EMBL" id="KAK3769961.1"/>
    </source>
</evidence>
<gene>
    <name evidence="2" type="ORF">RRG08_048171</name>
</gene>
<evidence type="ECO:0000313" key="3">
    <source>
        <dbReference type="Proteomes" id="UP001283361"/>
    </source>
</evidence>
<feature type="signal peptide" evidence="1">
    <location>
        <begin position="1"/>
        <end position="20"/>
    </location>
</feature>
<keyword evidence="1" id="KW-0732">Signal</keyword>
<protein>
    <submittedName>
        <fullName evidence="2">Uncharacterized protein</fullName>
    </submittedName>
</protein>
<proteinExistence type="predicted"/>
<keyword evidence="3" id="KW-1185">Reference proteome</keyword>
<organism evidence="2 3">
    <name type="scientific">Elysia crispata</name>
    <name type="common">lettuce slug</name>
    <dbReference type="NCBI Taxonomy" id="231223"/>
    <lineage>
        <taxon>Eukaryota</taxon>
        <taxon>Metazoa</taxon>
        <taxon>Spiralia</taxon>
        <taxon>Lophotrochozoa</taxon>
        <taxon>Mollusca</taxon>
        <taxon>Gastropoda</taxon>
        <taxon>Heterobranchia</taxon>
        <taxon>Euthyneura</taxon>
        <taxon>Panpulmonata</taxon>
        <taxon>Sacoglossa</taxon>
        <taxon>Placobranchoidea</taxon>
        <taxon>Plakobranchidae</taxon>
        <taxon>Elysia</taxon>
    </lineage>
</organism>
<sequence length="215" mass="25364">MEVLWLVFFLVKFLIASVYSSACLSLWNCTDLFEYGPNGTYSYTVLQQRPDTQDEWDTIYNNICNSRLARERCIMEAVDSWTCTERTQWRRTIKAKWLGEKMCELNNRAQYRRLWSEEPNCIANTSLLAIGTAYALNCEKTYNYKQVKNMKRADRCQAVNNTRNCQNQFYMDHCGAVTRYSFDLSWFATIRIFHPVCFTLLRPSMHQLPPETVES</sequence>
<evidence type="ECO:0000256" key="1">
    <source>
        <dbReference type="SAM" id="SignalP"/>
    </source>
</evidence>
<feature type="chain" id="PRO_5042183729" evidence="1">
    <location>
        <begin position="21"/>
        <end position="215"/>
    </location>
</feature>
<dbReference type="EMBL" id="JAWDGP010003874">
    <property type="protein sequence ID" value="KAK3769961.1"/>
    <property type="molecule type" value="Genomic_DNA"/>
</dbReference>
<reference evidence="2" key="1">
    <citation type="journal article" date="2023" name="G3 (Bethesda)">
        <title>A reference genome for the long-term kleptoplast-retaining sea slug Elysia crispata morphotype clarki.</title>
        <authorList>
            <person name="Eastman K.E."/>
            <person name="Pendleton A.L."/>
            <person name="Shaikh M.A."/>
            <person name="Suttiyut T."/>
            <person name="Ogas R."/>
            <person name="Tomko P."/>
            <person name="Gavelis G."/>
            <person name="Widhalm J.R."/>
            <person name="Wisecaver J.H."/>
        </authorList>
    </citation>
    <scope>NUCLEOTIDE SEQUENCE</scope>
    <source>
        <strain evidence="2">ECLA1</strain>
    </source>
</reference>
<dbReference type="AlphaFoldDB" id="A0AAE0ZJM0"/>
<name>A0AAE0ZJM0_9GAST</name>
<comment type="caution">
    <text evidence="2">The sequence shown here is derived from an EMBL/GenBank/DDBJ whole genome shotgun (WGS) entry which is preliminary data.</text>
</comment>
<dbReference type="Proteomes" id="UP001283361">
    <property type="component" value="Unassembled WGS sequence"/>
</dbReference>